<dbReference type="PANTHER" id="PTHR21705:SF11">
    <property type="entry name" value="FHIP FAMILY PROTEIN CG3558"/>
    <property type="match status" value="1"/>
</dbReference>
<evidence type="ECO:0000313" key="3">
    <source>
        <dbReference type="Proteomes" id="UP000663843"/>
    </source>
</evidence>
<dbReference type="Proteomes" id="UP000663843">
    <property type="component" value="Unassembled WGS sequence"/>
</dbReference>
<evidence type="ECO:0008006" key="4">
    <source>
        <dbReference type="Google" id="ProtNLM"/>
    </source>
</evidence>
<name>A0A8H3DGF5_9AGAM</name>
<reference evidence="2" key="1">
    <citation type="submission" date="2021-01" db="EMBL/GenBank/DDBJ databases">
        <authorList>
            <person name="Kaushik A."/>
        </authorList>
    </citation>
    <scope>NUCLEOTIDE SEQUENCE</scope>
    <source>
        <strain evidence="2">AG2-2IIIB</strain>
    </source>
</reference>
<feature type="region of interest" description="Disordered" evidence="1">
    <location>
        <begin position="208"/>
        <end position="248"/>
    </location>
</feature>
<gene>
    <name evidence="2" type="ORF">RDB_LOCUS166853</name>
</gene>
<feature type="compositionally biased region" description="Basic and acidic residues" evidence="1">
    <location>
        <begin position="998"/>
        <end position="1012"/>
    </location>
</feature>
<comment type="caution">
    <text evidence="2">The sequence shown here is derived from an EMBL/GenBank/DDBJ whole genome shotgun (WGS) entry which is preliminary data.</text>
</comment>
<evidence type="ECO:0000313" key="2">
    <source>
        <dbReference type="EMBL" id="CAE6522072.1"/>
    </source>
</evidence>
<feature type="region of interest" description="Disordered" evidence="1">
    <location>
        <begin position="792"/>
        <end position="813"/>
    </location>
</feature>
<protein>
    <recommendedName>
        <fullName evidence="4">Retinoic acid induced 16-like protein-domain-containing protein</fullName>
    </recommendedName>
</protein>
<organism evidence="2 3">
    <name type="scientific">Rhizoctonia solani</name>
    <dbReference type="NCBI Taxonomy" id="456999"/>
    <lineage>
        <taxon>Eukaryota</taxon>
        <taxon>Fungi</taxon>
        <taxon>Dikarya</taxon>
        <taxon>Basidiomycota</taxon>
        <taxon>Agaricomycotina</taxon>
        <taxon>Agaricomycetes</taxon>
        <taxon>Cantharellales</taxon>
        <taxon>Ceratobasidiaceae</taxon>
        <taxon>Rhizoctonia</taxon>
    </lineage>
</organism>
<feature type="compositionally biased region" description="Polar residues" evidence="1">
    <location>
        <begin position="792"/>
        <end position="802"/>
    </location>
</feature>
<feature type="region of interest" description="Disordered" evidence="1">
    <location>
        <begin position="895"/>
        <end position="955"/>
    </location>
</feature>
<sequence>MEYFAKFLRPQAAAPPKPSRDHLGEFHMAWTEVKNTLMNPDERQLTRGIGSTGVPAHLQAMVDALVWESTRGDQESTGACLESLLKNDILGTLVGLSEADRPFGVQAEVLKTVGNLVVLMDEQFLVHAAVHKAVLRLLRVCVGDLIDEIPFNSSKAMGAASVSQRTSIANYEEDLVDLLCTLCSRIRTYRELLMIFFHDKHWFQSQRSHSISEEDEEEAAEEEAAEEAANRPARSLLSTIPRAPSPASSVSTVTAIQPQVKPEYEFLLFNYLLRFVHREGKIGDLARAGLLFLLDVAMSISDQPSLPGDGETGRPDPASDAALALAEYVLDGDFSDVLGAGLAAVYSVLPYKLEVQRDYAAESEAQNGGMLLGGHYVVSAEEEAARLEEAEDRGRELNIGISTSREFRGRVDHFLKMAEFIQDVLKRNDASVHSRLGDAVGSGAEQTLDPSALVGSAISEAILRAFKRVFLENVLYPSILECSDADGSAVAVLSYIEAMLRTLKHGRLTDVLVKYMVSEDTDSGRPVGTTDSSTRAVKKNRRKSSAMTLLEREPANKRQSTYYSSLGRFTLKDLIFSNLKSDFSSTATASLKLLHCLLEQHCEMCTDQFFSVIGDPQATIFPAIVLPPIVEISLDSDSDSDDEFVYPGEEEASLPPLKNPPPIPKLISGATHKTTTYATHERELGLYLSLVSRINPSNELDVFSTGYENYVRDAMEAVQSEICYCRTLDGDPSYIGWKHRLQPNDSLLKLLLRSLRHFFVQTPEFNIALTGVLTAISCCPNRSMVGWLAFDTESQPPSSKPFQNPDDGDDRSIDSVQSLEIAPTSVNPNDAETRPVIYDALLGLVIQLERYRGRISGFDKHLTNRRQGLLFSENISDALNLDLSLEIANDYTLSQSPLPTAPETPQRPKNKTSSSFMSFLSSKKVKSPSRSATPEPTTPPRNGGPKVLPSTPFSAHYQNTSSVDLDGFAAAEPITGPWASEKRASNPHAEDDVFTAWKEPEGDERGSRERERRDKKRITLSELLDNTVILEEFIKEMTGIIQARRSLGIDGIRIFD</sequence>
<dbReference type="AlphaFoldDB" id="A0A8H3DGF5"/>
<dbReference type="Pfam" id="PF10257">
    <property type="entry name" value="RAI16-like"/>
    <property type="match status" value="1"/>
</dbReference>
<evidence type="ECO:0000256" key="1">
    <source>
        <dbReference type="SAM" id="MobiDB-lite"/>
    </source>
</evidence>
<feature type="region of interest" description="Disordered" evidence="1">
    <location>
        <begin position="977"/>
        <end position="1013"/>
    </location>
</feature>
<feature type="compositionally biased region" description="Basic and acidic residues" evidence="1">
    <location>
        <begin position="980"/>
        <end position="991"/>
    </location>
</feature>
<dbReference type="PANTHER" id="PTHR21705">
    <property type="entry name" value="RAI16 PROTEIN-RELATED"/>
    <property type="match status" value="1"/>
</dbReference>
<accession>A0A8H3DGF5</accession>
<feature type="compositionally biased region" description="Low complexity" evidence="1">
    <location>
        <begin position="911"/>
        <end position="922"/>
    </location>
</feature>
<dbReference type="InterPro" id="IPR019384">
    <property type="entry name" value="FHIP"/>
</dbReference>
<dbReference type="EMBL" id="CAJMWT010007039">
    <property type="protein sequence ID" value="CAE6522072.1"/>
    <property type="molecule type" value="Genomic_DNA"/>
</dbReference>
<feature type="compositionally biased region" description="Acidic residues" evidence="1">
    <location>
        <begin position="213"/>
        <end position="226"/>
    </location>
</feature>
<proteinExistence type="predicted"/>